<dbReference type="InterPro" id="IPR050109">
    <property type="entry name" value="HTH-type_TetR-like_transc_reg"/>
</dbReference>
<sequence>MGTATRDRILEEAARLFTERGYEATSVQDLAEALGLSKAALYHHFRSKEEVLYEISLQALEGLRRQGEKALSEPNPKVALLRFMEGHARFFEENRPFFVAMLQGLQSLSPDKRALTISLRDRYEGMLRSILERGMEMGVFRPLDVSLTARAILSLLNWMIRWFRPGGPLRAEEVARFYFDLILRGLENGDSRAQGNSTAS</sequence>
<dbReference type="InterPro" id="IPR001647">
    <property type="entry name" value="HTH_TetR"/>
</dbReference>
<name>A0A430V6I9_THESC</name>
<dbReference type="Gene3D" id="1.10.10.60">
    <property type="entry name" value="Homeodomain-like"/>
    <property type="match status" value="1"/>
</dbReference>
<reference evidence="6 7" key="1">
    <citation type="journal article" date="2019" name="Extremophiles">
        <title>Biogeography of thermophiles and predominance of Thermus scotoductus in domestic water heaters.</title>
        <authorList>
            <person name="Wilpiszeski R.L."/>
            <person name="Zhang Z."/>
            <person name="House C.H."/>
        </authorList>
    </citation>
    <scope>NUCLEOTIDE SEQUENCE [LARGE SCALE GENOMIC DNA]</scope>
    <source>
        <strain evidence="6 7">10_S10</strain>
    </source>
</reference>
<dbReference type="SUPFAM" id="SSF46689">
    <property type="entry name" value="Homeodomain-like"/>
    <property type="match status" value="1"/>
</dbReference>
<feature type="domain" description="HTH tetR-type" evidence="5">
    <location>
        <begin position="3"/>
        <end position="63"/>
    </location>
</feature>
<dbReference type="InterPro" id="IPR009057">
    <property type="entry name" value="Homeodomain-like_sf"/>
</dbReference>
<gene>
    <name evidence="6" type="ORF">CSW23_01860</name>
</gene>
<proteinExistence type="predicted"/>
<evidence type="ECO:0000313" key="6">
    <source>
        <dbReference type="EMBL" id="RTI20315.1"/>
    </source>
</evidence>
<dbReference type="InterPro" id="IPR041490">
    <property type="entry name" value="KstR2_TetR_C"/>
</dbReference>
<keyword evidence="1" id="KW-0805">Transcription regulation</keyword>
<dbReference type="Pfam" id="PF17932">
    <property type="entry name" value="TetR_C_24"/>
    <property type="match status" value="1"/>
</dbReference>
<organism evidence="6 7">
    <name type="scientific">Thermus scotoductus</name>
    <dbReference type="NCBI Taxonomy" id="37636"/>
    <lineage>
        <taxon>Bacteria</taxon>
        <taxon>Thermotogati</taxon>
        <taxon>Deinococcota</taxon>
        <taxon>Deinococci</taxon>
        <taxon>Thermales</taxon>
        <taxon>Thermaceae</taxon>
        <taxon>Thermus</taxon>
    </lineage>
</organism>
<dbReference type="InterPro" id="IPR023772">
    <property type="entry name" value="DNA-bd_HTH_TetR-type_CS"/>
</dbReference>
<evidence type="ECO:0000256" key="3">
    <source>
        <dbReference type="ARBA" id="ARBA00023163"/>
    </source>
</evidence>
<accession>A0A430V6I9</accession>
<dbReference type="AlphaFoldDB" id="A0A430V6I9"/>
<dbReference type="RefSeq" id="WP_028492819.1">
    <property type="nucleotide sequence ID" value="NZ_PEMF01000043.1"/>
</dbReference>
<keyword evidence="3" id="KW-0804">Transcription</keyword>
<dbReference type="Pfam" id="PF00440">
    <property type="entry name" value="TetR_N"/>
    <property type="match status" value="1"/>
</dbReference>
<evidence type="ECO:0000256" key="1">
    <source>
        <dbReference type="ARBA" id="ARBA00023015"/>
    </source>
</evidence>
<evidence type="ECO:0000256" key="2">
    <source>
        <dbReference type="ARBA" id="ARBA00023125"/>
    </source>
</evidence>
<dbReference type="PANTHER" id="PTHR30055:SF240">
    <property type="entry name" value="HTH-TYPE TRANSCRIPTIONAL REGULATOR ACRR"/>
    <property type="match status" value="1"/>
</dbReference>
<dbReference type="InterPro" id="IPR036271">
    <property type="entry name" value="Tet_transcr_reg_TetR-rel_C_sf"/>
</dbReference>
<protein>
    <submittedName>
        <fullName evidence="6">TetR/AcrR family transcriptional regulator</fullName>
    </submittedName>
</protein>
<keyword evidence="2 4" id="KW-0238">DNA-binding</keyword>
<dbReference type="Gene3D" id="1.10.357.10">
    <property type="entry name" value="Tetracycline Repressor, domain 2"/>
    <property type="match status" value="1"/>
</dbReference>
<dbReference type="SUPFAM" id="SSF48498">
    <property type="entry name" value="Tetracyclin repressor-like, C-terminal domain"/>
    <property type="match status" value="1"/>
</dbReference>
<comment type="caution">
    <text evidence="6">The sequence shown here is derived from an EMBL/GenBank/DDBJ whole genome shotgun (WGS) entry which is preliminary data.</text>
</comment>
<dbReference type="Proteomes" id="UP000288073">
    <property type="component" value="Unassembled WGS sequence"/>
</dbReference>
<dbReference type="PROSITE" id="PS01081">
    <property type="entry name" value="HTH_TETR_1"/>
    <property type="match status" value="1"/>
</dbReference>
<evidence type="ECO:0000256" key="4">
    <source>
        <dbReference type="PROSITE-ProRule" id="PRU00335"/>
    </source>
</evidence>
<dbReference type="FunFam" id="1.10.10.60:FF:000141">
    <property type="entry name" value="TetR family transcriptional regulator"/>
    <property type="match status" value="1"/>
</dbReference>
<evidence type="ECO:0000259" key="5">
    <source>
        <dbReference type="PROSITE" id="PS50977"/>
    </source>
</evidence>
<dbReference type="EMBL" id="PEMN01000038">
    <property type="protein sequence ID" value="RTI20315.1"/>
    <property type="molecule type" value="Genomic_DNA"/>
</dbReference>
<feature type="DNA-binding region" description="H-T-H motif" evidence="4">
    <location>
        <begin position="26"/>
        <end position="45"/>
    </location>
</feature>
<dbReference type="GO" id="GO:0003700">
    <property type="term" value="F:DNA-binding transcription factor activity"/>
    <property type="evidence" value="ECO:0007669"/>
    <property type="project" value="TreeGrafter"/>
</dbReference>
<dbReference type="PRINTS" id="PR00455">
    <property type="entry name" value="HTHTETR"/>
</dbReference>
<evidence type="ECO:0000313" key="7">
    <source>
        <dbReference type="Proteomes" id="UP000288073"/>
    </source>
</evidence>
<dbReference type="PROSITE" id="PS50977">
    <property type="entry name" value="HTH_TETR_2"/>
    <property type="match status" value="1"/>
</dbReference>
<dbReference type="GO" id="GO:0000976">
    <property type="term" value="F:transcription cis-regulatory region binding"/>
    <property type="evidence" value="ECO:0007669"/>
    <property type="project" value="TreeGrafter"/>
</dbReference>
<dbReference type="PANTHER" id="PTHR30055">
    <property type="entry name" value="HTH-TYPE TRANSCRIPTIONAL REGULATOR RUTR"/>
    <property type="match status" value="1"/>
</dbReference>